<comment type="caution">
    <text evidence="1">The sequence shown here is derived from an EMBL/GenBank/DDBJ whole genome shotgun (WGS) entry which is preliminary data.</text>
</comment>
<dbReference type="Proteomes" id="UP000696294">
    <property type="component" value="Unassembled WGS sequence"/>
</dbReference>
<name>A0ABX1AU83_9ACTN</name>
<reference evidence="1 2" key="1">
    <citation type="submission" date="2020-03" db="EMBL/GenBank/DDBJ databases">
        <title>WGS of actinomycetes isolated from Thailand.</title>
        <authorList>
            <person name="Thawai C."/>
        </authorList>
    </citation>
    <scope>NUCLEOTIDE SEQUENCE [LARGE SCALE GENOMIC DNA]</scope>
    <source>
        <strain evidence="1 2">FMUSA5-5</strain>
    </source>
</reference>
<organism evidence="1 2">
    <name type="scientific">Nonomuraea composti</name>
    <dbReference type="NCBI Taxonomy" id="2720023"/>
    <lineage>
        <taxon>Bacteria</taxon>
        <taxon>Bacillati</taxon>
        <taxon>Actinomycetota</taxon>
        <taxon>Actinomycetes</taxon>
        <taxon>Streptosporangiales</taxon>
        <taxon>Streptosporangiaceae</taxon>
        <taxon>Nonomuraea</taxon>
    </lineage>
</organism>
<accession>A0ABX1AU83</accession>
<dbReference type="EMBL" id="JAATEP010000003">
    <property type="protein sequence ID" value="NJP89183.1"/>
    <property type="molecule type" value="Genomic_DNA"/>
</dbReference>
<proteinExistence type="predicted"/>
<keyword evidence="2" id="KW-1185">Reference proteome</keyword>
<gene>
    <name evidence="1" type="ORF">HCN51_06935</name>
</gene>
<sequence length="84" mass="9018">MADREKAREGRRKLDGCAGSDVREAAMTEVQAKRLDPGTIDAEVAGRAMLFILAQAARGRGATVIPSNAELTTRSRPPLTSSRH</sequence>
<evidence type="ECO:0000313" key="1">
    <source>
        <dbReference type="EMBL" id="NJP89183.1"/>
    </source>
</evidence>
<evidence type="ECO:0000313" key="2">
    <source>
        <dbReference type="Proteomes" id="UP000696294"/>
    </source>
</evidence>
<dbReference type="RefSeq" id="WP_168007425.1">
    <property type="nucleotide sequence ID" value="NZ_JAATEP010000003.1"/>
</dbReference>
<protein>
    <submittedName>
        <fullName evidence="1">Uncharacterized protein</fullName>
    </submittedName>
</protein>